<dbReference type="PANTHER" id="PTHR47019">
    <property type="entry name" value="LIPID II FLIPPASE MURJ"/>
    <property type="match status" value="1"/>
</dbReference>
<dbReference type="GO" id="GO:0005886">
    <property type="term" value="C:plasma membrane"/>
    <property type="evidence" value="ECO:0007669"/>
    <property type="project" value="UniProtKB-SubCell"/>
</dbReference>
<gene>
    <name evidence="8 10" type="primary">murJ</name>
    <name evidence="10" type="ORF">NSA23_10350</name>
</gene>
<organism evidence="10 11">
    <name type="scientific">Anaerosalibacter massiliensis</name>
    <dbReference type="NCBI Taxonomy" id="1347392"/>
    <lineage>
        <taxon>Bacteria</taxon>
        <taxon>Bacillati</taxon>
        <taxon>Bacillota</taxon>
        <taxon>Tissierellia</taxon>
        <taxon>Tissierellales</taxon>
        <taxon>Sporanaerobacteraceae</taxon>
        <taxon>Anaerosalibacter</taxon>
    </lineage>
</organism>
<keyword evidence="4 8" id="KW-0133">Cell shape</keyword>
<evidence type="ECO:0000256" key="9">
    <source>
        <dbReference type="PIRNR" id="PIRNR002869"/>
    </source>
</evidence>
<dbReference type="InterPro" id="IPR004268">
    <property type="entry name" value="MurJ"/>
</dbReference>
<comment type="caution">
    <text evidence="10">The sequence shown here is derived from an EMBL/GenBank/DDBJ whole genome shotgun (WGS) entry which is preliminary data.</text>
</comment>
<comment type="subcellular location">
    <subcellularLocation>
        <location evidence="1 8">Cell membrane</location>
        <topology evidence="1 8">Multi-pass membrane protein</topology>
    </subcellularLocation>
</comment>
<dbReference type="PIRSF" id="PIRSF002869">
    <property type="entry name" value="MviN"/>
    <property type="match status" value="1"/>
</dbReference>
<sequence>MGNAKKTAKSVGIIMFFTLTGKFLGFLRDILIARKFGSGDMTDTYFIALDATVVFMGLVGAALNTTLIPILSEIEAKYSKEKKINYLNNVFHAVFFLSIIFSLIGWIFSPQIIGIFAKGFEGEKLQLAVKLHRIGLPIAFFSVATYIFTGYLENNENFGIPAATSFPFNFVHIVFLVFLSQKYGIEGLMVASVLAALSQVLIQIPSARKLGYRYEYVFDMKDKYLRKALVLTIPVLIGSAINEINAIVDKTLASDLVKGSISALTYASRIKGTVLGVFVLAIAKVIFPILSRESNKNNKEYLVKVIIYSINVILIITVPATIGLIVLSEPLIRIFLERGAFDSTATLMTSQALVFYSFGIVGIAIKIMLSRVYYSLQDTKTPMINGIIAVIINIIMNLILVGPLKHKGLALATSISDILTSLVFIYGLKKRINAIKIKDSAICLIKTTVASIIMGVVVYFTYGGLSFYIEKRIIPATSTLTFIRDIIVLAIPVAIGGIIYFGFCYLFKVKEINLILDNAKERLNRD</sequence>
<evidence type="ECO:0000256" key="1">
    <source>
        <dbReference type="ARBA" id="ARBA00004651"/>
    </source>
</evidence>
<feature type="transmembrane region" description="Helical" evidence="8">
    <location>
        <begin position="90"/>
        <end position="113"/>
    </location>
</feature>
<evidence type="ECO:0000256" key="6">
    <source>
        <dbReference type="ARBA" id="ARBA00022989"/>
    </source>
</evidence>
<feature type="transmembrane region" description="Helical" evidence="8">
    <location>
        <begin position="45"/>
        <end position="70"/>
    </location>
</feature>
<evidence type="ECO:0000256" key="4">
    <source>
        <dbReference type="ARBA" id="ARBA00022960"/>
    </source>
</evidence>
<feature type="transmembrane region" description="Helical" evidence="8">
    <location>
        <begin position="482"/>
        <end position="507"/>
    </location>
</feature>
<feature type="transmembrane region" description="Helical" evidence="8">
    <location>
        <begin position="302"/>
        <end position="327"/>
    </location>
</feature>
<accession>A0A9X2MJ73</accession>
<dbReference type="GO" id="GO:0009252">
    <property type="term" value="P:peptidoglycan biosynthetic process"/>
    <property type="evidence" value="ECO:0007669"/>
    <property type="project" value="UniProtKB-UniRule"/>
</dbReference>
<feature type="transmembrane region" description="Helical" evidence="8">
    <location>
        <begin position="347"/>
        <end position="369"/>
    </location>
</feature>
<reference evidence="10" key="1">
    <citation type="submission" date="2022-07" db="EMBL/GenBank/DDBJ databases">
        <title>Enhanced cultured diversity of the mouse gut microbiota enables custom-made synthetic communities.</title>
        <authorList>
            <person name="Afrizal A."/>
        </authorList>
    </citation>
    <scope>NUCLEOTIDE SEQUENCE</scope>
    <source>
        <strain evidence="10">DSM 29482</strain>
    </source>
</reference>
<keyword evidence="2 8" id="KW-1003">Cell membrane</keyword>
<comment type="similarity">
    <text evidence="8 9">Belongs to the MurJ/MviN family.</text>
</comment>
<keyword evidence="7 8" id="KW-0472">Membrane</keyword>
<keyword evidence="5 8" id="KW-0573">Peptidoglycan synthesis</keyword>
<evidence type="ECO:0000256" key="2">
    <source>
        <dbReference type="ARBA" id="ARBA00022475"/>
    </source>
</evidence>
<feature type="transmembrane region" description="Helical" evidence="8">
    <location>
        <begin position="381"/>
        <end position="402"/>
    </location>
</feature>
<dbReference type="NCBIfam" id="TIGR01695">
    <property type="entry name" value="murJ_mviN"/>
    <property type="match status" value="1"/>
</dbReference>
<feature type="transmembrane region" description="Helical" evidence="8">
    <location>
        <begin position="158"/>
        <end position="179"/>
    </location>
</feature>
<feature type="transmembrane region" description="Helical" evidence="8">
    <location>
        <begin position="268"/>
        <end position="290"/>
    </location>
</feature>
<keyword evidence="11" id="KW-1185">Reference proteome</keyword>
<dbReference type="GO" id="GO:0015648">
    <property type="term" value="F:lipid-linked peptidoglycan transporter activity"/>
    <property type="evidence" value="ECO:0007669"/>
    <property type="project" value="UniProtKB-UniRule"/>
</dbReference>
<dbReference type="EMBL" id="JANJZL010000006">
    <property type="protein sequence ID" value="MCR2044513.1"/>
    <property type="molecule type" value="Genomic_DNA"/>
</dbReference>
<feature type="transmembrane region" description="Helical" evidence="8">
    <location>
        <begin position="134"/>
        <end position="152"/>
    </location>
</feature>
<dbReference type="GO" id="GO:0071555">
    <property type="term" value="P:cell wall organization"/>
    <property type="evidence" value="ECO:0007669"/>
    <property type="project" value="UniProtKB-UniRule"/>
</dbReference>
<keyword evidence="8 9" id="KW-0961">Cell wall biogenesis/degradation</keyword>
<evidence type="ECO:0000256" key="7">
    <source>
        <dbReference type="ARBA" id="ARBA00023136"/>
    </source>
</evidence>
<dbReference type="PANTHER" id="PTHR47019:SF1">
    <property type="entry name" value="LIPID II FLIPPASE MURJ"/>
    <property type="match status" value="1"/>
</dbReference>
<protein>
    <recommendedName>
        <fullName evidence="8">Probable lipid II flippase MurJ</fullName>
    </recommendedName>
</protein>
<evidence type="ECO:0000256" key="3">
    <source>
        <dbReference type="ARBA" id="ARBA00022692"/>
    </source>
</evidence>
<dbReference type="HAMAP" id="MF_02078">
    <property type="entry name" value="MurJ_MviN"/>
    <property type="match status" value="1"/>
</dbReference>
<dbReference type="InterPro" id="IPR051050">
    <property type="entry name" value="Lipid_II_flippase_MurJ/MviN"/>
</dbReference>
<evidence type="ECO:0000313" key="11">
    <source>
        <dbReference type="Proteomes" id="UP001142078"/>
    </source>
</evidence>
<feature type="transmembrane region" description="Helical" evidence="8">
    <location>
        <begin position="440"/>
        <end position="462"/>
    </location>
</feature>
<keyword evidence="8 9" id="KW-0813">Transport</keyword>
<dbReference type="GO" id="GO:0008360">
    <property type="term" value="P:regulation of cell shape"/>
    <property type="evidence" value="ECO:0007669"/>
    <property type="project" value="UniProtKB-UniRule"/>
</dbReference>
<name>A0A9X2MJ73_9FIRM</name>
<comment type="function">
    <text evidence="8 9">Involved in peptidoglycan biosynthesis. Transports lipid-linked peptidoglycan precursors from the inner to the outer leaflet of the cytoplasmic membrane.</text>
</comment>
<keyword evidence="6 8" id="KW-1133">Transmembrane helix</keyword>
<dbReference type="RefSeq" id="WP_042683362.1">
    <property type="nucleotide sequence ID" value="NZ_CABKTM010000075.1"/>
</dbReference>
<evidence type="ECO:0000313" key="10">
    <source>
        <dbReference type="EMBL" id="MCR2044513.1"/>
    </source>
</evidence>
<keyword evidence="3 8" id="KW-0812">Transmembrane</keyword>
<dbReference type="PRINTS" id="PR01806">
    <property type="entry name" value="VIRFACTRMVIN"/>
</dbReference>
<dbReference type="OrthoDB" id="9804143at2"/>
<proteinExistence type="inferred from homology"/>
<dbReference type="Pfam" id="PF03023">
    <property type="entry name" value="MurJ"/>
    <property type="match status" value="1"/>
</dbReference>
<evidence type="ECO:0000256" key="5">
    <source>
        <dbReference type="ARBA" id="ARBA00022984"/>
    </source>
</evidence>
<dbReference type="CDD" id="cd13123">
    <property type="entry name" value="MATE_MurJ_like"/>
    <property type="match status" value="1"/>
</dbReference>
<feature type="transmembrane region" description="Helical" evidence="8">
    <location>
        <begin position="228"/>
        <end position="248"/>
    </location>
</feature>
<feature type="transmembrane region" description="Helical" evidence="8">
    <location>
        <begin position="12"/>
        <end position="33"/>
    </location>
</feature>
<feature type="transmembrane region" description="Helical" evidence="8">
    <location>
        <begin position="408"/>
        <end position="428"/>
    </location>
</feature>
<dbReference type="GO" id="GO:0034204">
    <property type="term" value="P:lipid translocation"/>
    <property type="evidence" value="ECO:0007669"/>
    <property type="project" value="TreeGrafter"/>
</dbReference>
<comment type="pathway">
    <text evidence="8">Cell wall biogenesis; peptidoglycan biosynthesis.</text>
</comment>
<dbReference type="Proteomes" id="UP001142078">
    <property type="component" value="Unassembled WGS sequence"/>
</dbReference>
<dbReference type="AlphaFoldDB" id="A0A9X2MJ73"/>
<evidence type="ECO:0000256" key="8">
    <source>
        <dbReference type="HAMAP-Rule" id="MF_02078"/>
    </source>
</evidence>